<dbReference type="Proteomes" id="UP001501842">
    <property type="component" value="Unassembled WGS sequence"/>
</dbReference>
<name>A0ABP6G8A3_9ACTN</name>
<proteinExistence type="predicted"/>
<feature type="domain" description="3-keto-alpha-glucoside-1,2-lyase/3-keto-2-hydroxy-glucal hydratase" evidence="1">
    <location>
        <begin position="56"/>
        <end position="225"/>
    </location>
</feature>
<accession>A0ABP6G8A3</accession>
<evidence type="ECO:0000313" key="3">
    <source>
        <dbReference type="Proteomes" id="UP001501842"/>
    </source>
</evidence>
<evidence type="ECO:0000313" key="2">
    <source>
        <dbReference type="EMBL" id="GAA2718489.1"/>
    </source>
</evidence>
<comment type="caution">
    <text evidence="2">The sequence shown here is derived from an EMBL/GenBank/DDBJ whole genome shotgun (WGS) entry which is preliminary data.</text>
</comment>
<dbReference type="InterPro" id="IPR010496">
    <property type="entry name" value="AL/BT2_dom"/>
</dbReference>
<sequence>MSIPEGPRHRRARRRRWPFLLGVLLIPVVLLQQFTRDDGPRGAFTRWTDGTVHGPWRSVFDGHGLNGIRDGVISMRPMPPTRPDETHAGLIVSAASHTGLDFRLETRTTEALRKPRGNPWEVSWVVWAYTDPEHFYYLALKPNGWELGKRDPAYPGGQRFLATGHRAFPLGEWYSVKIEQRDATLKVHAEGDELTAFTDRERPYPSGSVGMYTEDAAVEFRDIEIGG</sequence>
<dbReference type="EMBL" id="BAAATZ010000002">
    <property type="protein sequence ID" value="GAA2718489.1"/>
    <property type="molecule type" value="Genomic_DNA"/>
</dbReference>
<dbReference type="Pfam" id="PF06439">
    <property type="entry name" value="3keto-disac_hyd"/>
    <property type="match status" value="1"/>
</dbReference>
<organism evidence="2 3">
    <name type="scientific">Actinocorallia aurantiaca</name>
    <dbReference type="NCBI Taxonomy" id="46204"/>
    <lineage>
        <taxon>Bacteria</taxon>
        <taxon>Bacillati</taxon>
        <taxon>Actinomycetota</taxon>
        <taxon>Actinomycetes</taxon>
        <taxon>Streptosporangiales</taxon>
        <taxon>Thermomonosporaceae</taxon>
        <taxon>Actinocorallia</taxon>
    </lineage>
</organism>
<protein>
    <recommendedName>
        <fullName evidence="1">3-keto-alpha-glucoside-1,2-lyase/3-keto-2-hydroxy-glucal hydratase domain-containing protein</fullName>
    </recommendedName>
</protein>
<evidence type="ECO:0000259" key="1">
    <source>
        <dbReference type="Pfam" id="PF06439"/>
    </source>
</evidence>
<keyword evidence="3" id="KW-1185">Reference proteome</keyword>
<reference evidence="3" key="1">
    <citation type="journal article" date="2019" name="Int. J. Syst. Evol. Microbiol.">
        <title>The Global Catalogue of Microorganisms (GCM) 10K type strain sequencing project: providing services to taxonomists for standard genome sequencing and annotation.</title>
        <authorList>
            <consortium name="The Broad Institute Genomics Platform"/>
            <consortium name="The Broad Institute Genome Sequencing Center for Infectious Disease"/>
            <person name="Wu L."/>
            <person name="Ma J."/>
        </authorList>
    </citation>
    <scope>NUCLEOTIDE SEQUENCE [LARGE SCALE GENOMIC DNA]</scope>
    <source>
        <strain evidence="3">JCM 8201</strain>
    </source>
</reference>
<dbReference type="Gene3D" id="2.60.120.560">
    <property type="entry name" value="Exo-inulinase, domain 1"/>
    <property type="match status" value="1"/>
</dbReference>
<gene>
    <name evidence="2" type="ORF">GCM10010439_01550</name>
</gene>